<dbReference type="PRINTS" id="PR00080">
    <property type="entry name" value="SDRFAMILY"/>
</dbReference>
<comment type="caution">
    <text evidence="3">The sequence shown here is derived from an EMBL/GenBank/DDBJ whole genome shotgun (WGS) entry which is preliminary data.</text>
</comment>
<accession>A0A0J6YKJ5</accession>
<dbReference type="PATRIC" id="fig|1800.3.peg.4525"/>
<evidence type="ECO:0000313" key="3">
    <source>
        <dbReference type="EMBL" id="KMO73326.1"/>
    </source>
</evidence>
<dbReference type="PANTHER" id="PTHR43639">
    <property type="entry name" value="OXIDOREDUCTASE, SHORT-CHAIN DEHYDROGENASE/REDUCTASE FAMILY (AFU_ORTHOLOGUE AFUA_5G02870)"/>
    <property type="match status" value="1"/>
</dbReference>
<dbReference type="InterPro" id="IPR036291">
    <property type="entry name" value="NAD(P)-bd_dom_sf"/>
</dbReference>
<sequence>MTLMNASNLAGRTALVTGSTSGLGAGIAVALARAGAHVVVTGRTRSRGEQVISHIESDGGHAVFVPVDFSTGPQAVNELAVAATDAAGGRIDILVNNVATLVQPAPTAEVTAEEISGAFGVSVITPFLLTGLLAPAMAQRGEGAIVNIGSISGINGAAGSALYGATKASVHMLTKAWAAEYGPSGVRVNAVAPGPIATERNEEFADGIAPILERVPSHRMSTVDEVASVVTFLAGPEAGNVHGAIWSVDGGTTAI</sequence>
<dbReference type="PANTHER" id="PTHR43639:SF1">
    <property type="entry name" value="SHORT-CHAIN DEHYDROGENASE_REDUCTASE FAMILY PROTEIN"/>
    <property type="match status" value="1"/>
</dbReference>
<dbReference type="PROSITE" id="PS00061">
    <property type="entry name" value="ADH_SHORT"/>
    <property type="match status" value="1"/>
</dbReference>
<dbReference type="Proteomes" id="UP000036176">
    <property type="component" value="Unassembled WGS sequence"/>
</dbReference>
<reference evidence="3 4" key="1">
    <citation type="journal article" date="2015" name="Genome Biol. Evol.">
        <title>Characterization of Three Mycobacterium spp. with Potential Use in Bioremediation by Genome Sequencing and Comparative Genomics.</title>
        <authorList>
            <person name="Das S."/>
            <person name="Pettersson B.M."/>
            <person name="Behra P.R."/>
            <person name="Ramesh M."/>
            <person name="Dasgupta S."/>
            <person name="Bhattacharya A."/>
            <person name="Kirsebom L.A."/>
        </authorList>
    </citation>
    <scope>NUCLEOTIDE SEQUENCE [LARGE SCALE GENOMIC DNA]</scope>
    <source>
        <strain evidence="3 4">DSM 44219</strain>
    </source>
</reference>
<dbReference type="AlphaFoldDB" id="A0A0J6YKJ5"/>
<evidence type="ECO:0000256" key="2">
    <source>
        <dbReference type="ARBA" id="ARBA00023002"/>
    </source>
</evidence>
<dbReference type="EMBL" id="JYNX01000060">
    <property type="protein sequence ID" value="KMO73326.1"/>
    <property type="molecule type" value="Genomic_DNA"/>
</dbReference>
<proteinExistence type="inferred from homology"/>
<keyword evidence="4" id="KW-1185">Reference proteome</keyword>
<evidence type="ECO:0000256" key="1">
    <source>
        <dbReference type="ARBA" id="ARBA00006484"/>
    </source>
</evidence>
<dbReference type="SUPFAM" id="SSF51735">
    <property type="entry name" value="NAD(P)-binding Rossmann-fold domains"/>
    <property type="match status" value="1"/>
</dbReference>
<protein>
    <submittedName>
        <fullName evidence="3">3-oxoacyl-[acyl-carrier-protein] reductase FabG</fullName>
        <ecNumber evidence="3">1.1.1.100</ecNumber>
    </submittedName>
</protein>
<dbReference type="Pfam" id="PF13561">
    <property type="entry name" value="adh_short_C2"/>
    <property type="match status" value="1"/>
</dbReference>
<dbReference type="CDD" id="cd05233">
    <property type="entry name" value="SDR_c"/>
    <property type="match status" value="1"/>
</dbReference>
<dbReference type="PRINTS" id="PR00081">
    <property type="entry name" value="GDHRDH"/>
</dbReference>
<dbReference type="InterPro" id="IPR002347">
    <property type="entry name" value="SDR_fam"/>
</dbReference>
<dbReference type="FunFam" id="3.40.50.720:FF:000084">
    <property type="entry name" value="Short-chain dehydrogenase reductase"/>
    <property type="match status" value="1"/>
</dbReference>
<dbReference type="GO" id="GO:0004316">
    <property type="term" value="F:3-oxoacyl-[acyl-carrier-protein] reductase (NADPH) activity"/>
    <property type="evidence" value="ECO:0007669"/>
    <property type="project" value="UniProtKB-EC"/>
</dbReference>
<dbReference type="InterPro" id="IPR020904">
    <property type="entry name" value="Sc_DH/Rdtase_CS"/>
</dbReference>
<evidence type="ECO:0000313" key="4">
    <source>
        <dbReference type="Proteomes" id="UP000036176"/>
    </source>
</evidence>
<organism evidence="3 4">
    <name type="scientific">Mycolicibacterium chubuense</name>
    <name type="common">Mycobacterium chubuense</name>
    <dbReference type="NCBI Taxonomy" id="1800"/>
    <lineage>
        <taxon>Bacteria</taxon>
        <taxon>Bacillati</taxon>
        <taxon>Actinomycetota</taxon>
        <taxon>Actinomycetes</taxon>
        <taxon>Mycobacteriales</taxon>
        <taxon>Mycobacteriaceae</taxon>
        <taxon>Mycolicibacterium</taxon>
    </lineage>
</organism>
<gene>
    <name evidence="3" type="primary">fabG_31</name>
    <name evidence="3" type="ORF">MCHUDSM44219_04504</name>
</gene>
<comment type="similarity">
    <text evidence="1">Belongs to the short-chain dehydrogenases/reductases (SDR) family.</text>
</comment>
<dbReference type="EC" id="1.1.1.100" evidence="3"/>
<dbReference type="Gene3D" id="3.40.50.720">
    <property type="entry name" value="NAD(P)-binding Rossmann-like Domain"/>
    <property type="match status" value="1"/>
</dbReference>
<name>A0A0J6YKJ5_MYCCU</name>
<keyword evidence="2 3" id="KW-0560">Oxidoreductase</keyword>